<comment type="caution">
    <text evidence="2">The sequence shown here is derived from an EMBL/GenBank/DDBJ whole genome shotgun (WGS) entry which is preliminary data.</text>
</comment>
<feature type="signal peptide" evidence="1">
    <location>
        <begin position="1"/>
        <end position="25"/>
    </location>
</feature>
<accession>A0A0F4Z7I0</accession>
<dbReference type="AlphaFoldDB" id="A0A0F4Z7I0"/>
<organism evidence="2 3">
    <name type="scientific">Rasamsonia emersonii (strain ATCC 16479 / CBS 393.64 / IMI 116815)</name>
    <dbReference type="NCBI Taxonomy" id="1408163"/>
    <lineage>
        <taxon>Eukaryota</taxon>
        <taxon>Fungi</taxon>
        <taxon>Dikarya</taxon>
        <taxon>Ascomycota</taxon>
        <taxon>Pezizomycotina</taxon>
        <taxon>Eurotiomycetes</taxon>
        <taxon>Eurotiomycetidae</taxon>
        <taxon>Eurotiales</taxon>
        <taxon>Trichocomaceae</taxon>
        <taxon>Rasamsonia</taxon>
    </lineage>
</organism>
<sequence>MARLCRSFCFGFLLSASLLLDQALAASNWPFWSYVTAPFEPPKLNIFTAAGSTPDPGYFFIGPRADGVNGTAAMIFDQAGNLVYQGPDEVTANVNVQTLFGKPVLTYWAGTMFSLGYGYGQVHILDDTYKEIYTVSLQVPFVTPNGTTEASYIDLHESKITDRNTMLVTAYNVTQANLTAVGGPADGWMLAAHFYEIDIATNQVVFSWSALDHQDQIPLTMSHQAIGTTGQSQSDPWDAYHINSIEAVEDGYLVSLRHLWSGFYLYKNGTVKWQLSGDTGADFDLGPGCNFSWQHHMRVHNEQSDGLTLSLFNNAGANPDAQQPPTTGLVLNVDLANMSVTNFRTLVDYGDPIYSSSQGDTQLLDGTTTGHVFMGYGANPVLREYDSNGYVIQSATWGPNNAFASYRGFKYEWHATPFWDPAVVVTNSSDGVDVYMSWNGATDYDTWDVYGGPTQTRANASLLTTVPRNGFETKATLTAQNVSYVQAVARSGNNVLRASAAIPL</sequence>
<dbReference type="Pfam" id="PF14269">
    <property type="entry name" value="Arylsulfotran_2"/>
    <property type="match status" value="1"/>
</dbReference>
<keyword evidence="1" id="KW-0732">Signal</keyword>
<dbReference type="EMBL" id="LASV01000012">
    <property type="protein sequence ID" value="KKA25813.1"/>
    <property type="molecule type" value="Genomic_DNA"/>
</dbReference>
<gene>
    <name evidence="2" type="ORF">T310_0199</name>
</gene>
<feature type="chain" id="PRO_5002482248" description="ASST-domain-containing protein" evidence="1">
    <location>
        <begin position="26"/>
        <end position="504"/>
    </location>
</feature>
<name>A0A0F4Z7I0_RASE3</name>
<dbReference type="InterPro" id="IPR039535">
    <property type="entry name" value="ASST-like"/>
</dbReference>
<dbReference type="GeneID" id="25312254"/>
<dbReference type="RefSeq" id="XP_013332425.1">
    <property type="nucleotide sequence ID" value="XM_013476971.1"/>
</dbReference>
<dbReference type="PANTHER" id="PTHR35340">
    <property type="entry name" value="PQQ ENZYME REPEAT PROTEIN-RELATED"/>
    <property type="match status" value="1"/>
</dbReference>
<dbReference type="InterPro" id="IPR053143">
    <property type="entry name" value="Arylsulfate_ST"/>
</dbReference>
<reference evidence="2 3" key="1">
    <citation type="submission" date="2015-04" db="EMBL/GenBank/DDBJ databases">
        <authorList>
            <person name="Heijne W.H."/>
            <person name="Fedorova N.D."/>
            <person name="Nierman W.C."/>
            <person name="Vollebregt A.W."/>
            <person name="Zhao Z."/>
            <person name="Wu L."/>
            <person name="Kumar M."/>
            <person name="Stam H."/>
            <person name="van den Berg M.A."/>
            <person name="Pel H.J."/>
        </authorList>
    </citation>
    <scope>NUCLEOTIDE SEQUENCE [LARGE SCALE GENOMIC DNA]</scope>
    <source>
        <strain evidence="2 3">CBS 393.64</strain>
    </source>
</reference>
<evidence type="ECO:0000256" key="1">
    <source>
        <dbReference type="SAM" id="SignalP"/>
    </source>
</evidence>
<dbReference type="Proteomes" id="UP000053958">
    <property type="component" value="Unassembled WGS sequence"/>
</dbReference>
<evidence type="ECO:0008006" key="4">
    <source>
        <dbReference type="Google" id="ProtNLM"/>
    </source>
</evidence>
<protein>
    <recommendedName>
        <fullName evidence="4">ASST-domain-containing protein</fullName>
    </recommendedName>
</protein>
<evidence type="ECO:0000313" key="2">
    <source>
        <dbReference type="EMBL" id="KKA25813.1"/>
    </source>
</evidence>
<keyword evidence="3" id="KW-1185">Reference proteome</keyword>
<dbReference type="PANTHER" id="PTHR35340:SF6">
    <property type="entry name" value="ASST-DOMAIN-CONTAINING PROTEIN"/>
    <property type="match status" value="1"/>
</dbReference>
<dbReference type="STRING" id="1408163.A0A0F4Z7I0"/>
<dbReference type="OrthoDB" id="5377172at2759"/>
<evidence type="ECO:0000313" key="3">
    <source>
        <dbReference type="Proteomes" id="UP000053958"/>
    </source>
</evidence>
<proteinExistence type="predicted"/>